<evidence type="ECO:0000256" key="1">
    <source>
        <dbReference type="SAM" id="Coils"/>
    </source>
</evidence>
<dbReference type="EMBL" id="JACGCI010000041">
    <property type="protein sequence ID" value="KAF6753110.1"/>
    <property type="molecule type" value="Genomic_DNA"/>
</dbReference>
<evidence type="ECO:0000256" key="2">
    <source>
        <dbReference type="SAM" id="MobiDB-lite"/>
    </source>
</evidence>
<proteinExistence type="predicted"/>
<feature type="region of interest" description="Disordered" evidence="2">
    <location>
        <begin position="57"/>
        <end position="85"/>
    </location>
</feature>
<dbReference type="Pfam" id="PF13245">
    <property type="entry name" value="AAA_19"/>
    <property type="match status" value="1"/>
</dbReference>
<organism evidence="3 4">
    <name type="scientific">Ephemerocybe angulata</name>
    <dbReference type="NCBI Taxonomy" id="980116"/>
    <lineage>
        <taxon>Eukaryota</taxon>
        <taxon>Fungi</taxon>
        <taxon>Dikarya</taxon>
        <taxon>Basidiomycota</taxon>
        <taxon>Agaricomycotina</taxon>
        <taxon>Agaricomycetes</taxon>
        <taxon>Agaricomycetidae</taxon>
        <taxon>Agaricales</taxon>
        <taxon>Agaricineae</taxon>
        <taxon>Psathyrellaceae</taxon>
        <taxon>Ephemerocybe</taxon>
    </lineage>
</organism>
<dbReference type="Gene3D" id="3.40.50.300">
    <property type="entry name" value="P-loop containing nucleotide triphosphate hydrolases"/>
    <property type="match status" value="2"/>
</dbReference>
<evidence type="ECO:0000313" key="4">
    <source>
        <dbReference type="Proteomes" id="UP000521943"/>
    </source>
</evidence>
<gene>
    <name evidence="3" type="ORF">DFP72DRAFT_849477</name>
</gene>
<dbReference type="AlphaFoldDB" id="A0A8H6M3E6"/>
<feature type="coiled-coil region" evidence="1">
    <location>
        <begin position="324"/>
        <end position="351"/>
    </location>
</feature>
<evidence type="ECO:0008006" key="5">
    <source>
        <dbReference type="Google" id="ProtNLM"/>
    </source>
</evidence>
<dbReference type="InterPro" id="IPR027417">
    <property type="entry name" value="P-loop_NTPase"/>
</dbReference>
<sequence length="762" mass="86131">MVTRTSMMEDYTNRDAALTDINLWEFVSRVEKYKFPAPSRRHAHGDEDPDSITEEIHQEDSDLPEVDANSMDVDPTHQNQHYNSDSSILADCSLQRPTYTLKETHPQHTTHALRILHPTNRKVPVPAGPSIPRRDKDSDREPHGRLMLIFFKPWMCKNDLKHPTESWLEAFQSWANTAPAEHLQRVKNMQILHECRDSRDDHNAQRRARQRDANRTLATAFPTYERPTSDIDDTFSIDSLVEADTLKILEDMDSRRSNYLTTALLDVHDTIQVLSNAELFDLPSISDIIQDYQINFKTNLTTPNSSLAESAATDADRTADQYTSELYKRRRQDWKDKAATAEERAICAQENHVERHPAITTTINHLSAAPTAQLSARVVAPAGSETLSQFWNRELTRFAGGVLWRYPLNTEQKLAFDNVLLQLRKTVLDVAAPPLRMVLSGAAGTGKSTVISAIIAMFTLINKLYNIRVCAYTGVAANNIEGMTLHTALCLINLSKTMRQRGPDATQFIDLLHRVRIGATTFEDYQTLSNRVLTNIEPTKRPNGLTTPILVGNNKTKDEINVAATDAFARRTGRQLHWYYSVDKIKQTVIGEGALKDKLNEMSGSHTHYKLGRIPVVIGMPVMLVQNFDVTAGVVNGVIGTLQSVKYTTNNCNHRIMQSCIVYCEAMRGESIEAIVPAFAMTVHKAQSRTLDKVLVDLKNTRSTAEPYVMLSRVRTLDQLFILRPFDWANLPHYRECFFRSCTSHYLLQSTTPAKDKTNGNT</sequence>
<evidence type="ECO:0000313" key="3">
    <source>
        <dbReference type="EMBL" id="KAF6753110.1"/>
    </source>
</evidence>
<dbReference type="PANTHER" id="PTHR47642">
    <property type="entry name" value="ATP-DEPENDENT DNA HELICASE"/>
    <property type="match status" value="1"/>
</dbReference>
<comment type="caution">
    <text evidence="3">The sequence shown here is derived from an EMBL/GenBank/DDBJ whole genome shotgun (WGS) entry which is preliminary data.</text>
</comment>
<accession>A0A8H6M3E6</accession>
<reference evidence="3 4" key="1">
    <citation type="submission" date="2020-07" db="EMBL/GenBank/DDBJ databases">
        <title>Comparative genomics of pyrophilous fungi reveals a link between fire events and developmental genes.</title>
        <authorList>
            <consortium name="DOE Joint Genome Institute"/>
            <person name="Steindorff A.S."/>
            <person name="Carver A."/>
            <person name="Calhoun S."/>
            <person name="Stillman K."/>
            <person name="Liu H."/>
            <person name="Lipzen A."/>
            <person name="Pangilinan J."/>
            <person name="Labutti K."/>
            <person name="Bruns T.D."/>
            <person name="Grigoriev I.V."/>
        </authorList>
    </citation>
    <scope>NUCLEOTIDE SEQUENCE [LARGE SCALE GENOMIC DNA]</scope>
    <source>
        <strain evidence="3 4">CBS 144469</strain>
    </source>
</reference>
<feature type="compositionally biased region" description="Polar residues" evidence="2">
    <location>
        <begin position="76"/>
        <end position="85"/>
    </location>
</feature>
<feature type="region of interest" description="Disordered" evidence="2">
    <location>
        <begin position="117"/>
        <end position="140"/>
    </location>
</feature>
<name>A0A8H6M3E6_9AGAR</name>
<keyword evidence="1" id="KW-0175">Coiled coil</keyword>
<dbReference type="SUPFAM" id="SSF52540">
    <property type="entry name" value="P-loop containing nucleoside triphosphate hydrolases"/>
    <property type="match status" value="2"/>
</dbReference>
<keyword evidence="4" id="KW-1185">Reference proteome</keyword>
<dbReference type="InterPro" id="IPR051055">
    <property type="entry name" value="PIF1_helicase"/>
</dbReference>
<dbReference type="Proteomes" id="UP000521943">
    <property type="component" value="Unassembled WGS sequence"/>
</dbReference>
<dbReference type="CDD" id="cd18809">
    <property type="entry name" value="SF1_C_RecD"/>
    <property type="match status" value="1"/>
</dbReference>
<dbReference type="OrthoDB" id="432234at2759"/>
<protein>
    <recommendedName>
        <fullName evidence="5">ATP-dependent DNA helicase</fullName>
    </recommendedName>
</protein>